<proteinExistence type="predicted"/>
<gene>
    <name evidence="8" type="ORF">BGZ70_002457</name>
</gene>
<dbReference type="PANTHER" id="PTHR13044:SF14">
    <property type="entry name" value="CRYPTOCEPHAL, ISOFORM A"/>
    <property type="match status" value="1"/>
</dbReference>
<evidence type="ECO:0000259" key="7">
    <source>
        <dbReference type="PROSITE" id="PS00036"/>
    </source>
</evidence>
<keyword evidence="9" id="KW-1185">Reference proteome</keyword>
<comment type="caution">
    <text evidence="8">The sequence shown here is derived from an EMBL/GenBank/DDBJ whole genome shotgun (WGS) entry which is preliminary data.</text>
</comment>
<dbReference type="EMBL" id="JAAAHY010000016">
    <property type="protein sequence ID" value="KAF9968553.1"/>
    <property type="molecule type" value="Genomic_DNA"/>
</dbReference>
<reference evidence="8" key="1">
    <citation type="journal article" date="2020" name="Fungal Divers.">
        <title>Resolving the Mortierellaceae phylogeny through synthesis of multi-gene phylogenetics and phylogenomics.</title>
        <authorList>
            <person name="Vandepol N."/>
            <person name="Liber J."/>
            <person name="Desiro A."/>
            <person name="Na H."/>
            <person name="Kennedy M."/>
            <person name="Barry K."/>
            <person name="Grigoriev I.V."/>
            <person name="Miller A.N."/>
            <person name="O'Donnell K."/>
            <person name="Stajich J.E."/>
            <person name="Bonito G."/>
        </authorList>
    </citation>
    <scope>NUCLEOTIDE SEQUENCE</scope>
    <source>
        <strain evidence="8">CK1249</strain>
    </source>
</reference>
<protein>
    <recommendedName>
        <fullName evidence="7">BZIP domain-containing protein</fullName>
    </recommendedName>
</protein>
<dbReference type="CDD" id="cd14705">
    <property type="entry name" value="bZIP_Zip1"/>
    <property type="match status" value="1"/>
</dbReference>
<feature type="compositionally biased region" description="Low complexity" evidence="6">
    <location>
        <begin position="208"/>
        <end position="233"/>
    </location>
</feature>
<keyword evidence="5" id="KW-0539">Nucleus</keyword>
<evidence type="ECO:0000313" key="8">
    <source>
        <dbReference type="EMBL" id="KAF9968553.1"/>
    </source>
</evidence>
<dbReference type="GO" id="GO:0001228">
    <property type="term" value="F:DNA-binding transcription activator activity, RNA polymerase II-specific"/>
    <property type="evidence" value="ECO:0007669"/>
    <property type="project" value="TreeGrafter"/>
</dbReference>
<organism evidence="8 9">
    <name type="scientific">Mortierella alpina</name>
    <name type="common">Oleaginous fungus</name>
    <name type="synonym">Mortierella renispora</name>
    <dbReference type="NCBI Taxonomy" id="64518"/>
    <lineage>
        <taxon>Eukaryota</taxon>
        <taxon>Fungi</taxon>
        <taxon>Fungi incertae sedis</taxon>
        <taxon>Mucoromycota</taxon>
        <taxon>Mortierellomycotina</taxon>
        <taxon>Mortierellomycetes</taxon>
        <taxon>Mortierellales</taxon>
        <taxon>Mortierellaceae</taxon>
        <taxon>Mortierella</taxon>
    </lineage>
</organism>
<dbReference type="GO" id="GO:0000977">
    <property type="term" value="F:RNA polymerase II transcription regulatory region sequence-specific DNA binding"/>
    <property type="evidence" value="ECO:0007669"/>
    <property type="project" value="TreeGrafter"/>
</dbReference>
<evidence type="ECO:0000313" key="9">
    <source>
        <dbReference type="Proteomes" id="UP000738359"/>
    </source>
</evidence>
<feature type="compositionally biased region" description="Basic and acidic residues" evidence="6">
    <location>
        <begin position="259"/>
        <end position="277"/>
    </location>
</feature>
<evidence type="ECO:0000256" key="4">
    <source>
        <dbReference type="ARBA" id="ARBA00023163"/>
    </source>
</evidence>
<dbReference type="GO" id="GO:0005634">
    <property type="term" value="C:nucleus"/>
    <property type="evidence" value="ECO:0007669"/>
    <property type="project" value="UniProtKB-SubCell"/>
</dbReference>
<evidence type="ECO:0000256" key="3">
    <source>
        <dbReference type="ARBA" id="ARBA00023125"/>
    </source>
</evidence>
<sequence>MSGNPYLSLIAGLNSDSPASNSTASPEDYSADLSLWTNAEFTFDMPPGLGIFETDSGFADLAASNTVHSNLAPSADHDPVLGHHQPAEQHSLDFLNLSSHQDARTVSLLERTRQRNPANDDEAQHRSELQEQTEAINTFHSLLAAYSAATTQAQLQLQQQSASTTSLPSIAPASLGAPTTPAAAKLLSQPMPQYSKPAAKKQKTSPQTAVVPASATAPSTASTPSLKSPASKAVVNDDESSKEPAEPQDGYELSAADSFSKDDPDYSSKVAAEEDKRRRNTAASARFRQKKKLREQALEQTAREKTARAEALEVRVRELEMEVRWLRGLIVEKDSRLHEATVNLHDANKRMKLDSF</sequence>
<dbReference type="InterPro" id="IPR046347">
    <property type="entry name" value="bZIP_sf"/>
</dbReference>
<dbReference type="AlphaFoldDB" id="A0A9P6M752"/>
<keyword evidence="3" id="KW-0238">DNA-binding</keyword>
<dbReference type="PROSITE" id="PS00036">
    <property type="entry name" value="BZIP_BASIC"/>
    <property type="match status" value="1"/>
</dbReference>
<dbReference type="Pfam" id="PF07716">
    <property type="entry name" value="bZIP_2"/>
    <property type="match status" value="1"/>
</dbReference>
<keyword evidence="2" id="KW-0805">Transcription regulation</keyword>
<feature type="region of interest" description="Disordered" evidence="6">
    <location>
        <begin position="194"/>
        <end position="293"/>
    </location>
</feature>
<evidence type="ECO:0000256" key="1">
    <source>
        <dbReference type="ARBA" id="ARBA00004123"/>
    </source>
</evidence>
<evidence type="ECO:0000256" key="2">
    <source>
        <dbReference type="ARBA" id="ARBA00023015"/>
    </source>
</evidence>
<name>A0A9P6M752_MORAP</name>
<keyword evidence="4" id="KW-0804">Transcription</keyword>
<dbReference type="OrthoDB" id="1939598at2759"/>
<dbReference type="PANTHER" id="PTHR13044">
    <property type="entry name" value="ACTIVATING TRANSCRIPTION FACTOR ATF 4/5"/>
    <property type="match status" value="1"/>
</dbReference>
<evidence type="ECO:0000256" key="5">
    <source>
        <dbReference type="ARBA" id="ARBA00023242"/>
    </source>
</evidence>
<dbReference type="InterPro" id="IPR004827">
    <property type="entry name" value="bZIP"/>
</dbReference>
<dbReference type="Proteomes" id="UP000738359">
    <property type="component" value="Unassembled WGS sequence"/>
</dbReference>
<comment type="subcellular location">
    <subcellularLocation>
        <location evidence="1">Nucleus</location>
    </subcellularLocation>
</comment>
<feature type="domain" description="BZIP" evidence="7">
    <location>
        <begin position="276"/>
        <end position="290"/>
    </location>
</feature>
<dbReference type="Gene3D" id="1.20.5.170">
    <property type="match status" value="1"/>
</dbReference>
<evidence type="ECO:0000256" key="6">
    <source>
        <dbReference type="SAM" id="MobiDB-lite"/>
    </source>
</evidence>
<dbReference type="SUPFAM" id="SSF57959">
    <property type="entry name" value="Leucine zipper domain"/>
    <property type="match status" value="1"/>
</dbReference>
<accession>A0A9P6M752</accession>